<feature type="region of interest" description="Disordered" evidence="4">
    <location>
        <begin position="178"/>
        <end position="241"/>
    </location>
</feature>
<evidence type="ECO:0000313" key="6">
    <source>
        <dbReference type="EMBL" id="KAJ1355104.1"/>
    </source>
</evidence>
<feature type="domain" description="EF-hand" evidence="5">
    <location>
        <begin position="555"/>
        <end position="590"/>
    </location>
</feature>
<dbReference type="Proteomes" id="UP001196413">
    <property type="component" value="Unassembled WGS sequence"/>
</dbReference>
<protein>
    <recommendedName>
        <fullName evidence="5">EF-hand domain-containing protein</fullName>
    </recommendedName>
</protein>
<comment type="caution">
    <text evidence="6">The sequence shown here is derived from an EMBL/GenBank/DDBJ whole genome shotgun (WGS) entry which is preliminary data.</text>
</comment>
<sequence length="665" mass="73929">MGNPSGRLAGRLRQRAPVRITAGLVRISSPRLLRLPHEATISHLPTDTLLALNLFTLLMAGEELATKLAKRLKNICETTDSCALATETFSAPPAPEVPKKVVPNPYVAADDSVSIDDLITKTLKRNECTEENNNVNSTNHTENITTDAHMIFLASKDGAPASGLPPKKTLAELLAKDNADSAANQREPPPKTTIGELVERDRRPLSPTVTCQRPTVTIERSQKKPLEQRKKSTDNDDSELQEKLAAQRMKKCYDASTESASVAVSTSSPGDAMISSDSTENQSTQAVSESSTSEIKTVTEDAEMMNKGSSTSEESVRKHGDGREDQSKSVVSEEETSCKPKQPECVSVPVAPPEETVKKSGEISNPEDNLKDIPFPKQAEDTELKRLMAEELKKCKTKVEEMLVLKDIESRKDDRPFSPSKELMAMIQRENGIRSPPPVPPPKPQTPSHSRPQSPAIKKLSMSGGVVIDEKKLCNGRQSNSAKSIQKQSFSQDSGDELATLLERRTKILNGESVPDMITKKIFFTDTFKRFDDDADGFIDFDELKRMMEKLGEAQTHIALKEIIRKVDEDQDGKISLREFFLIFRLAAQNQLGCSEVFQKLADSVDVSKEGVLGAASFFQAKIEEQTKLSRFEQEIKEEHEERKRLEEEKKARREKFLQHKSLFQ</sequence>
<feature type="compositionally biased region" description="Basic and acidic residues" evidence="4">
    <location>
        <begin position="220"/>
        <end position="234"/>
    </location>
</feature>
<feature type="compositionally biased region" description="Basic and acidic residues" evidence="4">
    <location>
        <begin position="314"/>
        <end position="327"/>
    </location>
</feature>
<dbReference type="SUPFAM" id="SSF47473">
    <property type="entry name" value="EF-hand"/>
    <property type="match status" value="1"/>
</dbReference>
<feature type="compositionally biased region" description="Pro residues" evidence="4">
    <location>
        <begin position="435"/>
        <end position="445"/>
    </location>
</feature>
<dbReference type="GO" id="GO:0005509">
    <property type="term" value="F:calcium ion binding"/>
    <property type="evidence" value="ECO:0007669"/>
    <property type="project" value="InterPro"/>
</dbReference>
<feature type="compositionally biased region" description="Polar residues" evidence="4">
    <location>
        <begin position="275"/>
        <end position="296"/>
    </location>
</feature>
<dbReference type="InterPro" id="IPR011992">
    <property type="entry name" value="EF-hand-dom_pair"/>
</dbReference>
<evidence type="ECO:0000256" key="2">
    <source>
        <dbReference type="ARBA" id="ARBA00022737"/>
    </source>
</evidence>
<gene>
    <name evidence="6" type="ORF">KIN20_012376</name>
</gene>
<dbReference type="CDD" id="cd00051">
    <property type="entry name" value="EFh"/>
    <property type="match status" value="1"/>
</dbReference>
<dbReference type="EMBL" id="JAHQIW010002341">
    <property type="protein sequence ID" value="KAJ1355104.1"/>
    <property type="molecule type" value="Genomic_DNA"/>
</dbReference>
<dbReference type="AlphaFoldDB" id="A0AAD5QMS0"/>
<proteinExistence type="predicted"/>
<feature type="domain" description="EF-hand" evidence="5">
    <location>
        <begin position="519"/>
        <end position="554"/>
    </location>
</feature>
<keyword evidence="3" id="KW-0106">Calcium</keyword>
<reference evidence="6" key="1">
    <citation type="submission" date="2021-06" db="EMBL/GenBank/DDBJ databases">
        <title>Parelaphostrongylus tenuis whole genome reference sequence.</title>
        <authorList>
            <person name="Garwood T.J."/>
            <person name="Larsen P.A."/>
            <person name="Fountain-Jones N.M."/>
            <person name="Garbe J.R."/>
            <person name="Macchietto M.G."/>
            <person name="Kania S.A."/>
            <person name="Gerhold R.W."/>
            <person name="Richards J.E."/>
            <person name="Wolf T.M."/>
        </authorList>
    </citation>
    <scope>NUCLEOTIDE SEQUENCE</scope>
    <source>
        <strain evidence="6">MNPRO001-30</strain>
        <tissue evidence="6">Meninges</tissue>
    </source>
</reference>
<keyword evidence="1" id="KW-0479">Metal-binding</keyword>
<dbReference type="Pfam" id="PF13499">
    <property type="entry name" value="EF-hand_7"/>
    <property type="match status" value="1"/>
</dbReference>
<feature type="compositionally biased region" description="Basic and acidic residues" evidence="4">
    <location>
        <begin position="639"/>
        <end position="658"/>
    </location>
</feature>
<feature type="region of interest" description="Disordered" evidence="4">
    <location>
        <begin position="255"/>
        <end position="377"/>
    </location>
</feature>
<dbReference type="InterPro" id="IPR002048">
    <property type="entry name" value="EF_hand_dom"/>
</dbReference>
<dbReference type="Gene3D" id="1.10.238.10">
    <property type="entry name" value="EF-hand"/>
    <property type="match status" value="1"/>
</dbReference>
<dbReference type="PANTHER" id="PTHR13025:SF6">
    <property type="entry name" value="EF-HAND DOMAIN-CONTAINING PROTEIN-RELATED"/>
    <property type="match status" value="1"/>
</dbReference>
<evidence type="ECO:0000313" key="7">
    <source>
        <dbReference type="Proteomes" id="UP001196413"/>
    </source>
</evidence>
<accession>A0AAD5QMS0</accession>
<dbReference type="PROSITE" id="PS00018">
    <property type="entry name" value="EF_HAND_1"/>
    <property type="match status" value="2"/>
</dbReference>
<feature type="compositionally biased region" description="Low complexity" evidence="4">
    <location>
        <begin position="255"/>
        <end position="268"/>
    </location>
</feature>
<keyword evidence="7" id="KW-1185">Reference proteome</keyword>
<feature type="region of interest" description="Disordered" evidence="4">
    <location>
        <begin position="431"/>
        <end position="457"/>
    </location>
</feature>
<evidence type="ECO:0000256" key="1">
    <source>
        <dbReference type="ARBA" id="ARBA00022723"/>
    </source>
</evidence>
<dbReference type="PANTHER" id="PTHR13025">
    <property type="entry name" value="EF-HAND DOMAIN-CONTAINING PROTEIN D"/>
    <property type="match status" value="1"/>
</dbReference>
<dbReference type="InterPro" id="IPR040365">
    <property type="entry name" value="EFHD1/2"/>
</dbReference>
<feature type="region of interest" description="Disordered" evidence="4">
    <location>
        <begin position="639"/>
        <end position="665"/>
    </location>
</feature>
<dbReference type="SMART" id="SM00054">
    <property type="entry name" value="EFh"/>
    <property type="match status" value="2"/>
</dbReference>
<evidence type="ECO:0000256" key="4">
    <source>
        <dbReference type="SAM" id="MobiDB-lite"/>
    </source>
</evidence>
<evidence type="ECO:0000256" key="3">
    <source>
        <dbReference type="ARBA" id="ARBA00022837"/>
    </source>
</evidence>
<dbReference type="PROSITE" id="PS50222">
    <property type="entry name" value="EF_HAND_2"/>
    <property type="match status" value="2"/>
</dbReference>
<organism evidence="6 7">
    <name type="scientific">Parelaphostrongylus tenuis</name>
    <name type="common">Meningeal worm</name>
    <dbReference type="NCBI Taxonomy" id="148309"/>
    <lineage>
        <taxon>Eukaryota</taxon>
        <taxon>Metazoa</taxon>
        <taxon>Ecdysozoa</taxon>
        <taxon>Nematoda</taxon>
        <taxon>Chromadorea</taxon>
        <taxon>Rhabditida</taxon>
        <taxon>Rhabditina</taxon>
        <taxon>Rhabditomorpha</taxon>
        <taxon>Strongyloidea</taxon>
        <taxon>Metastrongylidae</taxon>
        <taxon>Parelaphostrongylus</taxon>
    </lineage>
</organism>
<name>A0AAD5QMS0_PARTN</name>
<feature type="compositionally biased region" description="Polar residues" evidence="4">
    <location>
        <begin position="207"/>
        <end position="219"/>
    </location>
</feature>
<evidence type="ECO:0000259" key="5">
    <source>
        <dbReference type="PROSITE" id="PS50222"/>
    </source>
</evidence>
<keyword evidence="2" id="KW-0677">Repeat</keyword>
<dbReference type="InterPro" id="IPR018247">
    <property type="entry name" value="EF_Hand_1_Ca_BS"/>
</dbReference>